<evidence type="ECO:0008006" key="3">
    <source>
        <dbReference type="Google" id="ProtNLM"/>
    </source>
</evidence>
<dbReference type="EMBL" id="AP026978">
    <property type="protein sequence ID" value="BDU01604.1"/>
    <property type="molecule type" value="Genomic_DNA"/>
</dbReference>
<organism evidence="1 2">
    <name type="scientific">Nocardia sputorum</name>
    <dbReference type="NCBI Taxonomy" id="2984338"/>
    <lineage>
        <taxon>Bacteria</taxon>
        <taxon>Bacillati</taxon>
        <taxon>Actinomycetota</taxon>
        <taxon>Actinomycetes</taxon>
        <taxon>Mycobacteriales</taxon>
        <taxon>Nocardiaceae</taxon>
        <taxon>Nocardia</taxon>
    </lineage>
</organism>
<dbReference type="Proteomes" id="UP001317870">
    <property type="component" value="Chromosome"/>
</dbReference>
<evidence type="ECO:0000313" key="2">
    <source>
        <dbReference type="Proteomes" id="UP001317870"/>
    </source>
</evidence>
<sequence length="252" mass="27234">MIGTSPLLEEAAMPDSPRSIAAVDKALPPGTDEERFSGYGVMGLPFASGHYLALRHFPASSVGAGYDAVWHRDPDARWVIYSSVSPATSCARYFGSALEDARVEDISVDWTGPSTFTVRVGDKIVWDLELGRSAATKAMTGMGRMMPAALWRRPAVLSLVSRVAGPALGVGRVQLSGTSPNGQWFLANPRMLWTVENSTARIDGIDIGPPGPLAEQATLGEFWLPQRGMFAVGESYFERFDPTRHRPARPGV</sequence>
<accession>A0ABN6U8X4</accession>
<evidence type="ECO:0000313" key="1">
    <source>
        <dbReference type="EMBL" id="BDU01604.1"/>
    </source>
</evidence>
<protein>
    <recommendedName>
        <fullName evidence="3">RES domain-containing protein</fullName>
    </recommendedName>
</protein>
<keyword evidence="2" id="KW-1185">Reference proteome</keyword>
<gene>
    <name evidence="1" type="ORF">IFM12276_46320</name>
</gene>
<name>A0ABN6U8X4_9NOCA</name>
<reference evidence="1 2" key="1">
    <citation type="submission" date="2022-11" db="EMBL/GenBank/DDBJ databases">
        <title>Genome Sequencing of Nocardia sp. ON39_IFM12276 and assembly.</title>
        <authorList>
            <person name="Shimojima M."/>
            <person name="Toyokawa M."/>
            <person name="Uesaka K."/>
        </authorList>
    </citation>
    <scope>NUCLEOTIDE SEQUENCE [LARGE SCALE GENOMIC DNA]</scope>
    <source>
        <strain evidence="1 2">IFM 12276</strain>
    </source>
</reference>
<proteinExistence type="predicted"/>